<feature type="domain" description="DUF676" evidence="9">
    <location>
        <begin position="51"/>
        <end position="176"/>
    </location>
</feature>
<feature type="region of interest" description="Disordered" evidence="8">
    <location>
        <begin position="301"/>
        <end position="320"/>
    </location>
</feature>
<evidence type="ECO:0000256" key="7">
    <source>
        <dbReference type="ARBA" id="ARBA00023136"/>
    </source>
</evidence>
<accession>A0A6A6WVI4</accession>
<dbReference type="Pfam" id="PF05057">
    <property type="entry name" value="DUF676"/>
    <property type="match status" value="1"/>
</dbReference>
<evidence type="ECO:0000256" key="4">
    <source>
        <dbReference type="ARBA" id="ARBA00007920"/>
    </source>
</evidence>
<dbReference type="Gene3D" id="3.40.50.1820">
    <property type="entry name" value="alpha/beta hydrolase"/>
    <property type="match status" value="1"/>
</dbReference>
<dbReference type="GO" id="GO:0005739">
    <property type="term" value="C:mitochondrion"/>
    <property type="evidence" value="ECO:0007669"/>
    <property type="project" value="UniProtKB-SubCell"/>
</dbReference>
<sequence>MSFFKKLVPSTTSATKVGAGLDTGPDNELYATDGPIGIRVIVDPPDVLVDIVFVHGLTGNREKTWTHPNNTFWPSALLSQDFPSARIMTFGYDANVVRFWTIASSNRLDDHGKSLAYALLDQRGQVGQRPIVFIAHSLGGLVCEEALNLSNRRQDLASILPNTLGVIFMGTPHGGSHLASWGTTVARYVNVFRGTNRDILRNLQPGSSDLHRTEEDFQHMLRREDIKLRIYCFYEALKMNDTIGKIVERESAVLPAFDNCSIDANHRTMTKFSGRADAGYGQVRGVLGRWIKEFEDRRSGAGDRAIASTTDGSGRGGSSYNGPVFNGNISGRYVIPGSQTTGGTVNFNFPG</sequence>
<name>A0A6A6WVI4_9PLEO</name>
<evidence type="ECO:0000256" key="1">
    <source>
        <dbReference type="ARBA" id="ARBA00004173"/>
    </source>
</evidence>
<evidence type="ECO:0000259" key="9">
    <source>
        <dbReference type="Pfam" id="PF05057"/>
    </source>
</evidence>
<evidence type="ECO:0000256" key="2">
    <source>
        <dbReference type="ARBA" id="ARBA00004240"/>
    </source>
</evidence>
<comment type="subcellular location">
    <subcellularLocation>
        <location evidence="2">Endoplasmic reticulum</location>
    </subcellularLocation>
    <subcellularLocation>
        <location evidence="3">Membrane</location>
    </subcellularLocation>
    <subcellularLocation>
        <location evidence="1">Mitochondrion</location>
    </subcellularLocation>
</comment>
<evidence type="ECO:0000313" key="10">
    <source>
        <dbReference type="EMBL" id="KAF2787747.1"/>
    </source>
</evidence>
<protein>
    <recommendedName>
        <fullName evidence="9">DUF676 domain-containing protein</fullName>
    </recommendedName>
</protein>
<keyword evidence="6" id="KW-0496">Mitochondrion</keyword>
<keyword evidence="7" id="KW-0472">Membrane</keyword>
<dbReference type="InterPro" id="IPR029058">
    <property type="entry name" value="AB_hydrolase_fold"/>
</dbReference>
<dbReference type="InterPro" id="IPR007751">
    <property type="entry name" value="DUF676_lipase-like"/>
</dbReference>
<evidence type="ECO:0000256" key="8">
    <source>
        <dbReference type="SAM" id="MobiDB-lite"/>
    </source>
</evidence>
<dbReference type="InterPro" id="IPR052374">
    <property type="entry name" value="SERAC1"/>
</dbReference>
<dbReference type="OrthoDB" id="427518at2759"/>
<evidence type="ECO:0000256" key="3">
    <source>
        <dbReference type="ARBA" id="ARBA00004370"/>
    </source>
</evidence>
<dbReference type="EMBL" id="MU002284">
    <property type="protein sequence ID" value="KAF2787747.1"/>
    <property type="molecule type" value="Genomic_DNA"/>
</dbReference>
<reference evidence="10" key="1">
    <citation type="journal article" date="2020" name="Stud. Mycol.">
        <title>101 Dothideomycetes genomes: a test case for predicting lifestyles and emergence of pathogens.</title>
        <authorList>
            <person name="Haridas S."/>
            <person name="Albert R."/>
            <person name="Binder M."/>
            <person name="Bloem J."/>
            <person name="Labutti K."/>
            <person name="Salamov A."/>
            <person name="Andreopoulos B."/>
            <person name="Baker S."/>
            <person name="Barry K."/>
            <person name="Bills G."/>
            <person name="Bluhm B."/>
            <person name="Cannon C."/>
            <person name="Castanera R."/>
            <person name="Culley D."/>
            <person name="Daum C."/>
            <person name="Ezra D."/>
            <person name="Gonzalez J."/>
            <person name="Henrissat B."/>
            <person name="Kuo A."/>
            <person name="Liang C."/>
            <person name="Lipzen A."/>
            <person name="Lutzoni F."/>
            <person name="Magnuson J."/>
            <person name="Mondo S."/>
            <person name="Nolan M."/>
            <person name="Ohm R."/>
            <person name="Pangilinan J."/>
            <person name="Park H.-J."/>
            <person name="Ramirez L."/>
            <person name="Alfaro M."/>
            <person name="Sun H."/>
            <person name="Tritt A."/>
            <person name="Yoshinaga Y."/>
            <person name="Zwiers L.-H."/>
            <person name="Turgeon B."/>
            <person name="Goodwin S."/>
            <person name="Spatafora J."/>
            <person name="Crous P."/>
            <person name="Grigoriev I."/>
        </authorList>
    </citation>
    <scope>NUCLEOTIDE SEQUENCE</scope>
    <source>
        <strain evidence="10">CBS 109.77</strain>
    </source>
</reference>
<dbReference type="PANTHER" id="PTHR48182:SF2">
    <property type="entry name" value="PROTEIN SERAC1"/>
    <property type="match status" value="1"/>
</dbReference>
<dbReference type="SUPFAM" id="SSF53474">
    <property type="entry name" value="alpha/beta-Hydrolases"/>
    <property type="match status" value="1"/>
</dbReference>
<evidence type="ECO:0000256" key="5">
    <source>
        <dbReference type="ARBA" id="ARBA00022824"/>
    </source>
</evidence>
<keyword evidence="5" id="KW-0256">Endoplasmic reticulum</keyword>
<keyword evidence="11" id="KW-1185">Reference proteome</keyword>
<proteinExistence type="inferred from homology"/>
<organism evidence="10 11">
    <name type="scientific">Melanomma pulvis-pyrius CBS 109.77</name>
    <dbReference type="NCBI Taxonomy" id="1314802"/>
    <lineage>
        <taxon>Eukaryota</taxon>
        <taxon>Fungi</taxon>
        <taxon>Dikarya</taxon>
        <taxon>Ascomycota</taxon>
        <taxon>Pezizomycotina</taxon>
        <taxon>Dothideomycetes</taxon>
        <taxon>Pleosporomycetidae</taxon>
        <taxon>Pleosporales</taxon>
        <taxon>Melanommataceae</taxon>
        <taxon>Melanomma</taxon>
    </lineage>
</organism>
<evidence type="ECO:0000313" key="11">
    <source>
        <dbReference type="Proteomes" id="UP000799757"/>
    </source>
</evidence>
<dbReference type="GO" id="GO:0016020">
    <property type="term" value="C:membrane"/>
    <property type="evidence" value="ECO:0007669"/>
    <property type="project" value="UniProtKB-SubCell"/>
</dbReference>
<dbReference type="AlphaFoldDB" id="A0A6A6WVI4"/>
<evidence type="ECO:0000256" key="6">
    <source>
        <dbReference type="ARBA" id="ARBA00023128"/>
    </source>
</evidence>
<dbReference type="GO" id="GO:0005783">
    <property type="term" value="C:endoplasmic reticulum"/>
    <property type="evidence" value="ECO:0007669"/>
    <property type="project" value="UniProtKB-SubCell"/>
</dbReference>
<dbReference type="PANTHER" id="PTHR48182">
    <property type="entry name" value="PROTEIN SERAC1"/>
    <property type="match status" value="1"/>
</dbReference>
<comment type="similarity">
    <text evidence="4">Belongs to the putative lipase ROG1 family.</text>
</comment>
<gene>
    <name evidence="10" type="ORF">K505DRAFT_379390</name>
</gene>
<dbReference type="Proteomes" id="UP000799757">
    <property type="component" value="Unassembled WGS sequence"/>
</dbReference>